<feature type="compositionally biased region" description="Acidic residues" evidence="1">
    <location>
        <begin position="153"/>
        <end position="176"/>
    </location>
</feature>
<organism evidence="2 3">
    <name type="scientific">Porites lobata</name>
    <dbReference type="NCBI Taxonomy" id="104759"/>
    <lineage>
        <taxon>Eukaryota</taxon>
        <taxon>Metazoa</taxon>
        <taxon>Cnidaria</taxon>
        <taxon>Anthozoa</taxon>
        <taxon>Hexacorallia</taxon>
        <taxon>Scleractinia</taxon>
        <taxon>Fungiina</taxon>
        <taxon>Poritidae</taxon>
        <taxon>Porites</taxon>
    </lineage>
</organism>
<evidence type="ECO:0000256" key="1">
    <source>
        <dbReference type="SAM" id="MobiDB-lite"/>
    </source>
</evidence>
<evidence type="ECO:0000313" key="3">
    <source>
        <dbReference type="Proteomes" id="UP001159405"/>
    </source>
</evidence>
<evidence type="ECO:0000313" key="2">
    <source>
        <dbReference type="EMBL" id="CAH3135999.1"/>
    </source>
</evidence>
<dbReference type="Proteomes" id="UP001159405">
    <property type="component" value="Unassembled WGS sequence"/>
</dbReference>
<name>A0ABN8P6U0_9CNID</name>
<comment type="caution">
    <text evidence="2">The sequence shown here is derived from an EMBL/GenBank/DDBJ whole genome shotgun (WGS) entry which is preliminary data.</text>
</comment>
<keyword evidence="3" id="KW-1185">Reference proteome</keyword>
<accession>A0ABN8P6U0</accession>
<sequence length="300" mass="34857">MLPTSPLHFAAALITTTIYWKKSSRLNRHKKTCDGKVQLKYLGGTYHVPKTVFEQLEEEDIIVPEEARYFPYHATFDFECSFDQEKAQELKNTDKLNWQSSHVPLTVSVCSNVPGYQARKCFVSNGGPNEFISEFVQYLTKISLKSSSLLREQDDEEDEEIESENEDCAFLDDETEEQEDISFYRRLNVELNSERRQERKQQQDELALYEDVLFGQEQTRDNKVLNGLEEKLNVYLNELPMPGFNSGKYDLNAVKTFLFPYLIETQPIKFTLKTNSNHASQDRFSQAPGHFQLCCARIQL</sequence>
<feature type="region of interest" description="Disordered" evidence="1">
    <location>
        <begin position="150"/>
        <end position="176"/>
    </location>
</feature>
<proteinExistence type="predicted"/>
<dbReference type="PANTHER" id="PTHR33206:SF1">
    <property type="entry name" value="DNA-DIRECTED DNA POLYMERASE"/>
    <property type="match status" value="1"/>
</dbReference>
<dbReference type="PANTHER" id="PTHR33206">
    <property type="entry name" value="PROTEIN CBG10425"/>
    <property type="match status" value="1"/>
</dbReference>
<dbReference type="EMBL" id="CALNXK010000057">
    <property type="protein sequence ID" value="CAH3135999.1"/>
    <property type="molecule type" value="Genomic_DNA"/>
</dbReference>
<gene>
    <name evidence="2" type="ORF">PLOB_00038250</name>
</gene>
<protein>
    <submittedName>
        <fullName evidence="2">Uncharacterized protein</fullName>
    </submittedName>
</protein>
<reference evidence="2 3" key="1">
    <citation type="submission" date="2022-05" db="EMBL/GenBank/DDBJ databases">
        <authorList>
            <consortium name="Genoscope - CEA"/>
            <person name="William W."/>
        </authorList>
    </citation>
    <scope>NUCLEOTIDE SEQUENCE [LARGE SCALE GENOMIC DNA]</scope>
</reference>